<organism evidence="1 2">
    <name type="scientific">Colletotrichum gloeosporioides</name>
    <name type="common">Anthracnose fungus</name>
    <name type="synonym">Glomerella cingulata</name>
    <dbReference type="NCBI Taxonomy" id="474922"/>
    <lineage>
        <taxon>Eukaryota</taxon>
        <taxon>Fungi</taxon>
        <taxon>Dikarya</taxon>
        <taxon>Ascomycota</taxon>
        <taxon>Pezizomycotina</taxon>
        <taxon>Sordariomycetes</taxon>
        <taxon>Hypocreomycetidae</taxon>
        <taxon>Glomerellales</taxon>
        <taxon>Glomerellaceae</taxon>
        <taxon>Colletotrichum</taxon>
        <taxon>Colletotrichum gloeosporioides species complex</taxon>
    </lineage>
</organism>
<accession>A0A8H4CF83</accession>
<protein>
    <submittedName>
        <fullName evidence="1">Uncharacterized protein</fullName>
    </submittedName>
</protein>
<evidence type="ECO:0000313" key="2">
    <source>
        <dbReference type="Proteomes" id="UP000613401"/>
    </source>
</evidence>
<gene>
    <name evidence="1" type="ORF">GCG54_00013930</name>
</gene>
<dbReference type="AlphaFoldDB" id="A0A8H4CF83"/>
<reference evidence="1" key="1">
    <citation type="journal article" date="2020" name="Phytopathology">
        <title>Genome sequence and comparative analysis of Colletotrichum gloeosporioides isolated from Liriodendron leaves.</title>
        <authorList>
            <person name="Fu F.F."/>
            <person name="Hao Z."/>
            <person name="Wang P."/>
            <person name="Lu Y."/>
            <person name="Xue L.J."/>
            <person name="Wei G."/>
            <person name="Tian Y."/>
            <person name="Baishi H."/>
            <person name="Xu H."/>
            <person name="Shi J."/>
            <person name="Cheng T."/>
            <person name="Wang G."/>
            <person name="Yi Y."/>
            <person name="Chen J."/>
        </authorList>
    </citation>
    <scope>NUCLEOTIDE SEQUENCE</scope>
    <source>
        <strain evidence="1">Lc1</strain>
    </source>
</reference>
<sequence>MAGPLQIGDIVNLSKVCWDVYRFGWDNDYNATKQYEEFGRDVRGLAESLDILTRVVSQAEQSLRRDVSYKSLRWDPSSLGEIIGDYQGTLRECIELIDNNNRYRLNSGPLRNIEWNVLVAPAADRLRARIALHNSKVLHVLKPFEIDLLCRVREDIHRVHHDLVDRISAVHGDLHRLIGVLVPDLQVALDQQAQQQEQSIDVPILVKDGLLKAWESRSPDEPAPGLKEITDAFVVHFDRSTVNFTPAGILVENKIPRLEQYLSLLKCVWLKERIDESPELKQAVPGVSHWPSYVQELEDCLSTQCGRFKQDLVKPSLAGLTSDMLDIWPEKELPQLVDVVTKDALMEQVLDIPLQGSGANVQRRLQLLRRMGADWRRFRINITGVEQGAVRSARRQAETIDFDITSVILNPLYANPSSSGVLEMILRKDERIARLSFMGRKDIIKFQQAVTGFKAFDNYCQYNTMVSFVVSGRDEPLVEDACVQFWIPKQLDGQLVTNNEATVKENARSEYHAKHVELLERVHHEPHRNSLLVEYVWARSPVSVAKPTETFTSQRHEPLWWSATYIYTTPPSWRRIQLEETGCKPNGTVSSIAVEPAFLQLLS</sequence>
<proteinExistence type="predicted"/>
<reference evidence="1" key="2">
    <citation type="submission" date="2020-03" db="EMBL/GenBank/DDBJ databases">
        <authorList>
            <person name="Fu F.-F."/>
            <person name="Chen J."/>
        </authorList>
    </citation>
    <scope>NUCLEOTIDE SEQUENCE</scope>
    <source>
        <strain evidence="1">Lc1</strain>
    </source>
</reference>
<dbReference type="RefSeq" id="XP_045261855.1">
    <property type="nucleotide sequence ID" value="XM_045413776.1"/>
</dbReference>
<dbReference type="GeneID" id="69021046"/>
<comment type="caution">
    <text evidence="1">The sequence shown here is derived from an EMBL/GenBank/DDBJ whole genome shotgun (WGS) entry which is preliminary data.</text>
</comment>
<evidence type="ECO:0000313" key="1">
    <source>
        <dbReference type="EMBL" id="KAF3802696.1"/>
    </source>
</evidence>
<dbReference type="Proteomes" id="UP000613401">
    <property type="component" value="Unassembled WGS sequence"/>
</dbReference>
<dbReference type="EMBL" id="WVTB01000060">
    <property type="protein sequence ID" value="KAF3802696.1"/>
    <property type="molecule type" value="Genomic_DNA"/>
</dbReference>
<keyword evidence="2" id="KW-1185">Reference proteome</keyword>
<name>A0A8H4CF83_COLGL</name>